<evidence type="ECO:0000259" key="12">
    <source>
        <dbReference type="Pfam" id="PF02557"/>
    </source>
</evidence>
<keyword evidence="14" id="KW-1185">Reference proteome</keyword>
<dbReference type="RefSeq" id="WP_169675128.1">
    <property type="nucleotide sequence ID" value="NZ_JABBHF010000008.1"/>
</dbReference>
<dbReference type="Pfam" id="PF02557">
    <property type="entry name" value="VanY"/>
    <property type="match status" value="1"/>
</dbReference>
<evidence type="ECO:0000256" key="9">
    <source>
        <dbReference type="ARBA" id="ARBA00022837"/>
    </source>
</evidence>
<evidence type="ECO:0000256" key="8">
    <source>
        <dbReference type="ARBA" id="ARBA00022813"/>
    </source>
</evidence>
<evidence type="ECO:0000313" key="13">
    <source>
        <dbReference type="EMBL" id="NMH88791.1"/>
    </source>
</evidence>
<keyword evidence="6" id="KW-0479">Metal-binding</keyword>
<comment type="caution">
    <text evidence="13">The sequence shown here is derived from an EMBL/GenBank/DDBJ whole genome shotgun (WGS) entry which is preliminary data.</text>
</comment>
<dbReference type="InterPro" id="IPR000320">
    <property type="entry name" value="Hedgehog_signalling_dom"/>
</dbReference>
<sequence>MLRYSNISRFSGVKSLRKKTQRISRKRHVSTLGLSTQNWTSTFNYLEPTVAKPKNAYSRPYSYEDGRVVWSGATQEQLTFMQTVYDINYTRYSRRGNPYPELTNKELGPVSGNYKLRKEAASKFKELLEAARAAIAANNVDVSIGISSAYRSPGHQFDLWMDYFPNYYNETQSHRVSLEGGQHGDKAAQYLARYVRGRISTPGFSNHNNGLAVDIKNTENSERIRNKTQAAWIEKWKASWLWSWLVENANTYNFYQETDINEPWHWVYRANGNDVSSSKSYVNAFEKKVLKLREHVPNEKEYDVVGKISGKILRGTPEFDTLVKNENDKIVFKDEEGTGADHYMTSKMSQKLDRLADLVIEEWGAPIKLRVTEAWDEDNEHASNSIHYEGRGADITTSDRDSNKLGRLAGLAVLAGFDWVFYEDNSHVHVSMKK</sequence>
<evidence type="ECO:0000256" key="5">
    <source>
        <dbReference type="ARBA" id="ARBA00022670"/>
    </source>
</evidence>
<protein>
    <recommendedName>
        <fullName evidence="15">Peptidase M15B domain-containing protein</fullName>
    </recommendedName>
</protein>
<feature type="domain" description="D-alanyl-D-alanine carboxypeptidase-like core" evidence="12">
    <location>
        <begin position="115"/>
        <end position="269"/>
    </location>
</feature>
<evidence type="ECO:0000256" key="4">
    <source>
        <dbReference type="ARBA" id="ARBA00022475"/>
    </source>
</evidence>
<keyword evidence="3" id="KW-0217">Developmental protein</keyword>
<dbReference type="InterPro" id="IPR001657">
    <property type="entry name" value="Hedgehog"/>
</dbReference>
<dbReference type="InterPro" id="IPR050387">
    <property type="entry name" value="Hedgehog_Signaling"/>
</dbReference>
<proteinExistence type="inferred from homology"/>
<keyword evidence="5" id="KW-0645">Protease</keyword>
<name>A0ABX1S0B1_9FLAO</name>
<keyword evidence="8" id="KW-0068">Autocatalytic cleavage</keyword>
<evidence type="ECO:0000256" key="3">
    <source>
        <dbReference type="ARBA" id="ARBA00022473"/>
    </source>
</evidence>
<comment type="subcellular location">
    <subcellularLocation>
        <location evidence="1">Cell membrane</location>
    </subcellularLocation>
</comment>
<dbReference type="PANTHER" id="PTHR11889:SF31">
    <property type="entry name" value="PROTEIN HEDGEHOG"/>
    <property type="match status" value="1"/>
</dbReference>
<organism evidence="13 14">
    <name type="scientific">Flavivirga algicola</name>
    <dbReference type="NCBI Taxonomy" id="2729136"/>
    <lineage>
        <taxon>Bacteria</taxon>
        <taxon>Pseudomonadati</taxon>
        <taxon>Bacteroidota</taxon>
        <taxon>Flavobacteriia</taxon>
        <taxon>Flavobacteriales</taxon>
        <taxon>Flavobacteriaceae</taxon>
        <taxon>Flavivirga</taxon>
    </lineage>
</organism>
<dbReference type="Pfam" id="PF01085">
    <property type="entry name" value="HH_signal"/>
    <property type="match status" value="1"/>
</dbReference>
<evidence type="ECO:0000256" key="2">
    <source>
        <dbReference type="ARBA" id="ARBA00010649"/>
    </source>
</evidence>
<evidence type="ECO:0000256" key="6">
    <source>
        <dbReference type="ARBA" id="ARBA00022723"/>
    </source>
</evidence>
<accession>A0ABX1S0B1</accession>
<dbReference type="Proteomes" id="UP000746690">
    <property type="component" value="Unassembled WGS sequence"/>
</dbReference>
<evidence type="ECO:0008006" key="15">
    <source>
        <dbReference type="Google" id="ProtNLM"/>
    </source>
</evidence>
<feature type="domain" description="Hedgehog N-terminal signalling" evidence="11">
    <location>
        <begin position="288"/>
        <end position="431"/>
    </location>
</feature>
<comment type="similarity">
    <text evidence="2">Belongs to the hedgehog family.</text>
</comment>
<keyword evidence="10" id="KW-0472">Membrane</keyword>
<reference evidence="13 14" key="1">
    <citation type="submission" date="2020-04" db="EMBL/GenBank/DDBJ databases">
        <title>A Flavivirga sp. nov.</title>
        <authorList>
            <person name="Sun X."/>
        </authorList>
    </citation>
    <scope>NUCLEOTIDE SEQUENCE [LARGE SCALE GENOMIC DNA]</scope>
    <source>
        <strain evidence="13 14">Y03</strain>
    </source>
</reference>
<keyword evidence="9" id="KW-0106">Calcium</keyword>
<dbReference type="CDD" id="cd14814">
    <property type="entry name" value="Peptidase_M15"/>
    <property type="match status" value="1"/>
</dbReference>
<dbReference type="EMBL" id="JABBHF010000008">
    <property type="protein sequence ID" value="NMH88791.1"/>
    <property type="molecule type" value="Genomic_DNA"/>
</dbReference>
<dbReference type="PRINTS" id="PR00632">
    <property type="entry name" value="SONICHHOG"/>
</dbReference>
<evidence type="ECO:0000313" key="14">
    <source>
        <dbReference type="Proteomes" id="UP000746690"/>
    </source>
</evidence>
<dbReference type="PANTHER" id="PTHR11889">
    <property type="entry name" value="HEDGEHOG"/>
    <property type="match status" value="1"/>
</dbReference>
<dbReference type="SUPFAM" id="SSF55166">
    <property type="entry name" value="Hedgehog/DD-peptidase"/>
    <property type="match status" value="2"/>
</dbReference>
<gene>
    <name evidence="13" type="ORF">HHX25_14855</name>
</gene>
<keyword evidence="4" id="KW-1003">Cell membrane</keyword>
<dbReference type="Gene3D" id="3.30.1380.10">
    <property type="match status" value="2"/>
</dbReference>
<dbReference type="InterPro" id="IPR003709">
    <property type="entry name" value="VanY-like_core_dom"/>
</dbReference>
<evidence type="ECO:0000256" key="7">
    <source>
        <dbReference type="ARBA" id="ARBA00022801"/>
    </source>
</evidence>
<evidence type="ECO:0000259" key="11">
    <source>
        <dbReference type="Pfam" id="PF01085"/>
    </source>
</evidence>
<dbReference type="InterPro" id="IPR009045">
    <property type="entry name" value="Zn_M74/Hedgehog-like"/>
</dbReference>
<evidence type="ECO:0000256" key="10">
    <source>
        <dbReference type="ARBA" id="ARBA00023136"/>
    </source>
</evidence>
<keyword evidence="7" id="KW-0378">Hydrolase</keyword>
<evidence type="ECO:0000256" key="1">
    <source>
        <dbReference type="ARBA" id="ARBA00004236"/>
    </source>
</evidence>